<feature type="region of interest" description="Disordered" evidence="8">
    <location>
        <begin position="1"/>
        <end position="20"/>
    </location>
</feature>
<name>A0ABP9X979_9CHLR</name>
<feature type="transmembrane region" description="Helical" evidence="9">
    <location>
        <begin position="105"/>
        <end position="125"/>
    </location>
</feature>
<dbReference type="InterPro" id="IPR037294">
    <property type="entry name" value="ABC_BtuC-like"/>
</dbReference>
<keyword evidence="6 9" id="KW-1133">Transmembrane helix</keyword>
<gene>
    <name evidence="10" type="primary">btuC</name>
    <name evidence="10" type="ORF">Hgul01_04924</name>
</gene>
<dbReference type="RefSeq" id="WP_345724684.1">
    <property type="nucleotide sequence ID" value="NZ_BAABRU010000032.1"/>
</dbReference>
<comment type="subcellular location">
    <subcellularLocation>
        <location evidence="1">Cell membrane</location>
        <topology evidence="1">Multi-pass membrane protein</topology>
    </subcellularLocation>
</comment>
<keyword evidence="11" id="KW-1185">Reference proteome</keyword>
<evidence type="ECO:0000313" key="10">
    <source>
        <dbReference type="EMBL" id="GAA5531100.1"/>
    </source>
</evidence>
<dbReference type="InterPro" id="IPR000522">
    <property type="entry name" value="ABC_transptr_permease_BtuC"/>
</dbReference>
<evidence type="ECO:0000256" key="5">
    <source>
        <dbReference type="ARBA" id="ARBA00022692"/>
    </source>
</evidence>
<feature type="transmembrane region" description="Helical" evidence="9">
    <location>
        <begin position="137"/>
        <end position="156"/>
    </location>
</feature>
<dbReference type="Proteomes" id="UP001428290">
    <property type="component" value="Unassembled WGS sequence"/>
</dbReference>
<evidence type="ECO:0000256" key="8">
    <source>
        <dbReference type="SAM" id="MobiDB-lite"/>
    </source>
</evidence>
<evidence type="ECO:0000256" key="4">
    <source>
        <dbReference type="ARBA" id="ARBA00022475"/>
    </source>
</evidence>
<feature type="transmembrane region" description="Helical" evidence="9">
    <location>
        <begin position="53"/>
        <end position="72"/>
    </location>
</feature>
<dbReference type="Gene3D" id="1.10.3470.10">
    <property type="entry name" value="ABC transporter involved in vitamin B12 uptake, BtuC"/>
    <property type="match status" value="1"/>
</dbReference>
<accession>A0ABP9X979</accession>
<keyword evidence="5 9" id="KW-0812">Transmembrane</keyword>
<evidence type="ECO:0000256" key="1">
    <source>
        <dbReference type="ARBA" id="ARBA00004651"/>
    </source>
</evidence>
<feature type="transmembrane region" description="Helical" evidence="9">
    <location>
        <begin position="176"/>
        <end position="196"/>
    </location>
</feature>
<dbReference type="SUPFAM" id="SSF81345">
    <property type="entry name" value="ABC transporter involved in vitamin B12 uptake, BtuC"/>
    <property type="match status" value="1"/>
</dbReference>
<dbReference type="CDD" id="cd06550">
    <property type="entry name" value="TM_ABC_iron-siderophores_like"/>
    <property type="match status" value="1"/>
</dbReference>
<evidence type="ECO:0000313" key="11">
    <source>
        <dbReference type="Proteomes" id="UP001428290"/>
    </source>
</evidence>
<proteinExistence type="inferred from homology"/>
<dbReference type="PANTHER" id="PTHR30472">
    <property type="entry name" value="FERRIC ENTEROBACTIN TRANSPORT SYSTEM PERMEASE PROTEIN"/>
    <property type="match status" value="1"/>
</dbReference>
<feature type="transmembrane region" description="Helical" evidence="9">
    <location>
        <begin position="203"/>
        <end position="226"/>
    </location>
</feature>
<feature type="transmembrane region" description="Helical" evidence="9">
    <location>
        <begin position="335"/>
        <end position="355"/>
    </location>
</feature>
<keyword evidence="7 9" id="KW-0472">Membrane</keyword>
<comment type="similarity">
    <text evidence="2">Belongs to the binding-protein-dependent transport system permease family. FecCD subfamily.</text>
</comment>
<feature type="transmembrane region" description="Helical" evidence="9">
    <location>
        <begin position="293"/>
        <end position="323"/>
    </location>
</feature>
<comment type="caution">
    <text evidence="10">The sequence shown here is derived from an EMBL/GenBank/DDBJ whole genome shotgun (WGS) entry which is preliminary data.</text>
</comment>
<organism evidence="10 11">
    <name type="scientific">Herpetosiphon gulosus</name>
    <dbReference type="NCBI Taxonomy" id="1973496"/>
    <lineage>
        <taxon>Bacteria</taxon>
        <taxon>Bacillati</taxon>
        <taxon>Chloroflexota</taxon>
        <taxon>Chloroflexia</taxon>
        <taxon>Herpetosiphonales</taxon>
        <taxon>Herpetosiphonaceae</taxon>
        <taxon>Herpetosiphon</taxon>
    </lineage>
</organism>
<dbReference type="Pfam" id="PF01032">
    <property type="entry name" value="FecCD"/>
    <property type="match status" value="1"/>
</dbReference>
<dbReference type="EMBL" id="BAABRU010000032">
    <property type="protein sequence ID" value="GAA5531100.1"/>
    <property type="molecule type" value="Genomic_DNA"/>
</dbReference>
<dbReference type="PANTHER" id="PTHR30472:SF41">
    <property type="entry name" value="TRANSPORT SYSTEM PERMEASE PROTEIN"/>
    <property type="match status" value="1"/>
</dbReference>
<reference evidence="10 11" key="1">
    <citation type="submission" date="2024-02" db="EMBL/GenBank/DDBJ databases">
        <title>Herpetosiphon gulosus NBRC 112829.</title>
        <authorList>
            <person name="Ichikawa N."/>
            <person name="Katano-Makiyama Y."/>
            <person name="Hidaka K."/>
        </authorList>
    </citation>
    <scope>NUCLEOTIDE SEQUENCE [LARGE SCALE GENOMIC DNA]</scope>
    <source>
        <strain evidence="10 11">NBRC 112829</strain>
    </source>
</reference>
<evidence type="ECO:0000256" key="2">
    <source>
        <dbReference type="ARBA" id="ARBA00007935"/>
    </source>
</evidence>
<evidence type="ECO:0000256" key="6">
    <source>
        <dbReference type="ARBA" id="ARBA00022989"/>
    </source>
</evidence>
<keyword evidence="4" id="KW-1003">Cell membrane</keyword>
<evidence type="ECO:0000256" key="9">
    <source>
        <dbReference type="SAM" id="Phobius"/>
    </source>
</evidence>
<feature type="transmembrane region" description="Helical" evidence="9">
    <location>
        <begin position="361"/>
        <end position="383"/>
    </location>
</feature>
<protein>
    <submittedName>
        <fullName evidence="10">Vitamin B12 import system permease protein BtuC</fullName>
    </submittedName>
</protein>
<keyword evidence="3" id="KW-0813">Transport</keyword>
<evidence type="ECO:0000256" key="7">
    <source>
        <dbReference type="ARBA" id="ARBA00023136"/>
    </source>
</evidence>
<sequence>MQKQQLRLAQPEPKLPEAPQPKSRFATHIASLPTQPNQTVSHWQPSHKQRNTWLFGLLIVLSVVGVLLSLTWSSVDIPLSSVADILLGQPTAQPAWRTIIVDIRLPRIITAILVGMALGLAGLQLQTVFRNPLAEPFTLGVSSGASLGVALVILLAPSTGISFAALGSNVFGNLGTIGSAIVGGLSVLGIMLVVASRVRDMTIILLLGVILSAMTYALVTVLIFFANETQTRAFVEWQLGSFTRVRWGELRYFVPVTLIGALIAGLTTKHLNALLLGEHYAQSSGINVQRARWIIMGSASIMAGTVVAYAGPIGFVGIAIPHLARGLFKTSDHRVLVPATILTGMPFALACGILAEVPNSSLQLPIDAATSLFGAPVAAWVLLRMKRGAWM</sequence>
<evidence type="ECO:0000256" key="3">
    <source>
        <dbReference type="ARBA" id="ARBA00022448"/>
    </source>
</evidence>